<dbReference type="SUPFAM" id="SSF53850">
    <property type="entry name" value="Periplasmic binding protein-like II"/>
    <property type="match status" value="1"/>
</dbReference>
<evidence type="ECO:0000313" key="4">
    <source>
        <dbReference type="Proteomes" id="UP000033664"/>
    </source>
</evidence>
<reference evidence="3" key="4">
    <citation type="submission" date="2019-09" db="EMBL/GenBank/DDBJ databases">
        <title>Co-occurence of chitin degradation, pigmentation and bioactivity in marine Pseudoalteromonas.</title>
        <authorList>
            <person name="Sonnenschein E.C."/>
            <person name="Bech P.K."/>
        </authorList>
    </citation>
    <scope>NUCLEOTIDE SEQUENCE</scope>
    <source>
        <strain evidence="3">S2897</strain>
    </source>
</reference>
<protein>
    <recommendedName>
        <fullName evidence="6">Phosphate ABC transporter substrate-binding protein</fullName>
    </recommendedName>
</protein>
<evidence type="ECO:0000313" key="2">
    <source>
        <dbReference type="EMBL" id="KJY97098.1"/>
    </source>
</evidence>
<accession>A0A0F4PVA8</accession>
<dbReference type="STRING" id="151081.TW72_14800"/>
<reference evidence="3 5" key="2">
    <citation type="submission" date="2017-12" db="EMBL/GenBank/DDBJ databases">
        <authorList>
            <person name="Paulsen S."/>
            <person name="Gram L.K."/>
        </authorList>
    </citation>
    <scope>NUCLEOTIDE SEQUENCE [LARGE SCALE GENOMIC DNA]</scope>
    <source>
        <strain evidence="3 5">S2897</strain>
    </source>
</reference>
<dbReference type="AlphaFoldDB" id="A0A0F4PVA8"/>
<dbReference type="EMBL" id="JXXZ01000013">
    <property type="protein sequence ID" value="KJY97098.1"/>
    <property type="molecule type" value="Genomic_DNA"/>
</dbReference>
<sequence>MRAFIITCALYALLSAVAYGQEKIAVIVNKANPTQSLTTKQLVDLYMGRLIAFPSGEHAAPLDMQPDSLLREQFYQGLTKRPIGSINAYWSRVKFSGHAKPPLTMASSAEVIKRVREIDNAIGYVKLKEVTNDVKVVYTLVQ</sequence>
<name>A0A0F4PVA8_9GAMM</name>
<dbReference type="Gene3D" id="3.40.190.10">
    <property type="entry name" value="Periplasmic binding protein-like II"/>
    <property type="match status" value="1"/>
</dbReference>
<organism evidence="2 4">
    <name type="scientific">Pseudoalteromonas ruthenica</name>
    <dbReference type="NCBI Taxonomy" id="151081"/>
    <lineage>
        <taxon>Bacteria</taxon>
        <taxon>Pseudomonadati</taxon>
        <taxon>Pseudomonadota</taxon>
        <taxon>Gammaproteobacteria</taxon>
        <taxon>Alteromonadales</taxon>
        <taxon>Pseudoalteromonadaceae</taxon>
        <taxon>Pseudoalteromonas</taxon>
    </lineage>
</organism>
<dbReference type="EMBL" id="PNCG01000004">
    <property type="protein sequence ID" value="TMP87782.1"/>
    <property type="molecule type" value="Genomic_DNA"/>
</dbReference>
<dbReference type="OrthoDB" id="5368544at2"/>
<comment type="caution">
    <text evidence="2">The sequence shown here is derived from an EMBL/GenBank/DDBJ whole genome shotgun (WGS) entry which is preliminary data.</text>
</comment>
<dbReference type="Proteomes" id="UP000305874">
    <property type="component" value="Unassembled WGS sequence"/>
</dbReference>
<evidence type="ECO:0000313" key="3">
    <source>
        <dbReference type="EMBL" id="TMP87782.1"/>
    </source>
</evidence>
<dbReference type="PATRIC" id="fig|151081.8.peg.637"/>
<keyword evidence="4" id="KW-1185">Reference proteome</keyword>
<proteinExistence type="predicted"/>
<reference evidence="5" key="3">
    <citation type="submission" date="2019-06" db="EMBL/GenBank/DDBJ databases">
        <title>Co-occurence of chitin degradation, pigmentation and bioactivity in marine Pseudoalteromonas.</title>
        <authorList>
            <person name="Sonnenschein E.C."/>
            <person name="Bech P.K."/>
        </authorList>
    </citation>
    <scope>NUCLEOTIDE SEQUENCE [LARGE SCALE GENOMIC DNA]</scope>
    <source>
        <strain evidence="5">S2897</strain>
    </source>
</reference>
<dbReference type="Proteomes" id="UP000033664">
    <property type="component" value="Unassembled WGS sequence"/>
</dbReference>
<reference evidence="2 4" key="1">
    <citation type="journal article" date="2015" name="BMC Genomics">
        <title>Genome mining reveals unlocked bioactive potential of marine Gram-negative bacteria.</title>
        <authorList>
            <person name="Machado H."/>
            <person name="Sonnenschein E.C."/>
            <person name="Melchiorsen J."/>
            <person name="Gram L."/>
        </authorList>
    </citation>
    <scope>NUCLEOTIDE SEQUENCE [LARGE SCALE GENOMIC DNA]</scope>
    <source>
        <strain evidence="2 4">S3137</strain>
    </source>
</reference>
<feature type="chain" id="PRO_5036292804" description="Phosphate ABC transporter substrate-binding protein" evidence="1">
    <location>
        <begin position="21"/>
        <end position="142"/>
    </location>
</feature>
<dbReference type="RefSeq" id="WP_022946452.1">
    <property type="nucleotide sequence ID" value="NZ_CP023396.1"/>
</dbReference>
<evidence type="ECO:0000256" key="1">
    <source>
        <dbReference type="SAM" id="SignalP"/>
    </source>
</evidence>
<evidence type="ECO:0008006" key="6">
    <source>
        <dbReference type="Google" id="ProtNLM"/>
    </source>
</evidence>
<dbReference type="eggNOG" id="COG0226">
    <property type="taxonomic scope" value="Bacteria"/>
</dbReference>
<dbReference type="GeneID" id="58229766"/>
<keyword evidence="1" id="KW-0732">Signal</keyword>
<evidence type="ECO:0000313" key="5">
    <source>
        <dbReference type="Proteomes" id="UP000305874"/>
    </source>
</evidence>
<gene>
    <name evidence="3" type="ORF">CWC05_05675</name>
    <name evidence="2" type="ORF">TW72_14800</name>
</gene>
<feature type="signal peptide" evidence="1">
    <location>
        <begin position="1"/>
        <end position="20"/>
    </location>
</feature>